<evidence type="ECO:0000256" key="5">
    <source>
        <dbReference type="ARBA" id="ARBA00022917"/>
    </source>
</evidence>
<dbReference type="InterPro" id="IPR041715">
    <property type="entry name" value="HisRS-like_core"/>
</dbReference>
<evidence type="ECO:0000256" key="9">
    <source>
        <dbReference type="PIRSR" id="PIRSR001549-1"/>
    </source>
</evidence>
<dbReference type="HOGENOM" id="CLU_025113_1_1_0"/>
<feature type="domain" description="Aminoacyl-transfer RNA synthetases class-II family profile" evidence="10">
    <location>
        <begin position="1"/>
        <end position="338"/>
    </location>
</feature>
<keyword evidence="6 8" id="KW-0030">Aminoacyl-tRNA synthetase</keyword>
<evidence type="ECO:0000256" key="8">
    <source>
        <dbReference type="HAMAP-Rule" id="MF_00127"/>
    </source>
</evidence>
<feature type="binding site" evidence="9">
    <location>
        <begin position="81"/>
        <end position="83"/>
    </location>
    <ligand>
        <name>L-histidine</name>
        <dbReference type="ChEBI" id="CHEBI:57595"/>
    </ligand>
</feature>
<feature type="binding site" evidence="9">
    <location>
        <position position="127"/>
    </location>
    <ligand>
        <name>L-histidine</name>
        <dbReference type="ChEBI" id="CHEBI:57595"/>
    </ligand>
</feature>
<dbReference type="PANTHER" id="PTHR43707">
    <property type="entry name" value="HISTIDYL-TRNA SYNTHETASE"/>
    <property type="match status" value="1"/>
</dbReference>
<dbReference type="NCBIfam" id="TIGR00442">
    <property type="entry name" value="hisS"/>
    <property type="match status" value="1"/>
</dbReference>
<sequence>MKISSFRGFRDILPSEIGLWHKVEAAARELFHLYGYAEIRTPALEKLELFARGVGQDTDIVQKEMYVIRNEREGDMALRPEGTASVVRAYNEHNLAASGVAPEKLYYILPMFRHERPQAGRFRQFHQIGAEALGIDSPAIDAEMIALVYNLMQRLGVTAFEVQLNSVGCSACRPTYREKLKAHLADSFEQLCQDCRNRFERNPMRVFDCKNEQCQAIVAAAPVMIDHYCEECRVHFANVQEYLTLLDVPFVIQPRMVRGLDYYIRTAFEFVSSSLGAQSAILGGGRYDGLSEDIGGDPLPGVGFAMGVERVISLMPADVQPMTSEVFIAVLGAAAMKPAMALQRDLRKAGVRADIEYQPKSLKSQMKKAGKAGVAFTVIIGENELQQGKLVVRDMAESTQKDVDIDVIVPALLSMLKKDA</sequence>
<comment type="catalytic activity">
    <reaction evidence="7 8">
        <text>tRNA(His) + L-histidine + ATP = L-histidyl-tRNA(His) + AMP + diphosphate + H(+)</text>
        <dbReference type="Rhea" id="RHEA:17313"/>
        <dbReference type="Rhea" id="RHEA-COMP:9665"/>
        <dbReference type="Rhea" id="RHEA-COMP:9689"/>
        <dbReference type="ChEBI" id="CHEBI:15378"/>
        <dbReference type="ChEBI" id="CHEBI:30616"/>
        <dbReference type="ChEBI" id="CHEBI:33019"/>
        <dbReference type="ChEBI" id="CHEBI:57595"/>
        <dbReference type="ChEBI" id="CHEBI:78442"/>
        <dbReference type="ChEBI" id="CHEBI:78527"/>
        <dbReference type="ChEBI" id="CHEBI:456215"/>
        <dbReference type="EC" id="6.1.1.21"/>
    </reaction>
</comment>
<dbReference type="GO" id="GO:0005737">
    <property type="term" value="C:cytoplasm"/>
    <property type="evidence" value="ECO:0007669"/>
    <property type="project" value="UniProtKB-SubCell"/>
</dbReference>
<feature type="binding site" evidence="9">
    <location>
        <position position="258"/>
    </location>
    <ligand>
        <name>L-histidine</name>
        <dbReference type="ChEBI" id="CHEBI:57595"/>
    </ligand>
</feature>
<dbReference type="InterPro" id="IPR004516">
    <property type="entry name" value="HisRS/HisZ"/>
</dbReference>
<feature type="binding site" evidence="9">
    <location>
        <position position="131"/>
    </location>
    <ligand>
        <name>L-histidine</name>
        <dbReference type="ChEBI" id="CHEBI:57595"/>
    </ligand>
</feature>
<feature type="binding site" evidence="9">
    <location>
        <position position="113"/>
    </location>
    <ligand>
        <name>L-histidine</name>
        <dbReference type="ChEBI" id="CHEBI:57595"/>
    </ligand>
</feature>
<dbReference type="Pfam" id="PF13393">
    <property type="entry name" value="tRNA-synt_His"/>
    <property type="match status" value="1"/>
</dbReference>
<accession>A0A081BQ20</accession>
<keyword evidence="12" id="KW-1185">Reference proteome</keyword>
<dbReference type="STRING" id="1499966.U14_03737"/>
<dbReference type="InterPro" id="IPR015807">
    <property type="entry name" value="His-tRNA-ligase"/>
</dbReference>
<dbReference type="HAMAP" id="MF_00127">
    <property type="entry name" value="His_tRNA_synth"/>
    <property type="match status" value="1"/>
</dbReference>
<evidence type="ECO:0000256" key="6">
    <source>
        <dbReference type="ARBA" id="ARBA00023146"/>
    </source>
</evidence>
<dbReference type="GO" id="GO:0006427">
    <property type="term" value="P:histidyl-tRNA aminoacylation"/>
    <property type="evidence" value="ECO:0007669"/>
    <property type="project" value="UniProtKB-UniRule"/>
</dbReference>
<dbReference type="SUPFAM" id="SSF55681">
    <property type="entry name" value="Class II aaRS and biotin synthetases"/>
    <property type="match status" value="1"/>
</dbReference>
<protein>
    <recommendedName>
        <fullName evidence="8">Histidine--tRNA ligase</fullName>
        <ecNumber evidence="8">6.1.1.21</ecNumber>
    </recommendedName>
    <alternativeName>
        <fullName evidence="8">Histidyl-tRNA synthetase</fullName>
        <shortName evidence="8">HisRS</shortName>
    </alternativeName>
</protein>
<dbReference type="SUPFAM" id="SSF52954">
    <property type="entry name" value="Class II aaRS ABD-related"/>
    <property type="match status" value="1"/>
</dbReference>
<comment type="subunit">
    <text evidence="8">Homodimer.</text>
</comment>
<proteinExistence type="inferred from homology"/>
<dbReference type="PROSITE" id="PS50862">
    <property type="entry name" value="AA_TRNA_LIGASE_II"/>
    <property type="match status" value="1"/>
</dbReference>
<dbReference type="InterPro" id="IPR033656">
    <property type="entry name" value="HisRS_anticodon"/>
</dbReference>
<evidence type="ECO:0000256" key="4">
    <source>
        <dbReference type="ARBA" id="ARBA00022840"/>
    </source>
</evidence>
<keyword evidence="8" id="KW-0963">Cytoplasm</keyword>
<dbReference type="EC" id="6.1.1.21" evidence="8"/>
<dbReference type="PANTHER" id="PTHR43707:SF1">
    <property type="entry name" value="HISTIDINE--TRNA LIGASE, MITOCHONDRIAL-RELATED"/>
    <property type="match status" value="1"/>
</dbReference>
<organism evidence="11">
    <name type="scientific">Candidatus Moduliflexus flocculans</name>
    <dbReference type="NCBI Taxonomy" id="1499966"/>
    <lineage>
        <taxon>Bacteria</taxon>
        <taxon>Candidatus Moduliflexota</taxon>
        <taxon>Candidatus Moduliflexia</taxon>
        <taxon>Candidatus Moduliflexales</taxon>
        <taxon>Candidatus Moduliflexaceae</taxon>
    </lineage>
</organism>
<dbReference type="Gene3D" id="3.40.50.800">
    <property type="entry name" value="Anticodon-binding domain"/>
    <property type="match status" value="1"/>
</dbReference>
<evidence type="ECO:0000256" key="2">
    <source>
        <dbReference type="ARBA" id="ARBA00022598"/>
    </source>
</evidence>
<evidence type="ECO:0000256" key="3">
    <source>
        <dbReference type="ARBA" id="ARBA00022741"/>
    </source>
</evidence>
<dbReference type="Proteomes" id="UP000030700">
    <property type="component" value="Unassembled WGS sequence"/>
</dbReference>
<dbReference type="CDD" id="cd00773">
    <property type="entry name" value="HisRS-like_core"/>
    <property type="match status" value="1"/>
</dbReference>
<comment type="similarity">
    <text evidence="1 8">Belongs to the class-II aminoacyl-tRNA synthetase family.</text>
</comment>
<keyword evidence="4 8" id="KW-0067">ATP-binding</keyword>
<evidence type="ECO:0000259" key="10">
    <source>
        <dbReference type="PROSITE" id="PS50862"/>
    </source>
</evidence>
<name>A0A081BQ20_9BACT</name>
<dbReference type="PIRSF" id="PIRSF001549">
    <property type="entry name" value="His-tRNA_synth"/>
    <property type="match status" value="1"/>
</dbReference>
<dbReference type="InterPro" id="IPR036621">
    <property type="entry name" value="Anticodon-bd_dom_sf"/>
</dbReference>
<dbReference type="CDD" id="cd00859">
    <property type="entry name" value="HisRS_anticodon"/>
    <property type="match status" value="1"/>
</dbReference>
<evidence type="ECO:0000313" key="11">
    <source>
        <dbReference type="EMBL" id="GAK52486.1"/>
    </source>
</evidence>
<dbReference type="Gene3D" id="3.30.930.10">
    <property type="entry name" value="Bira Bifunctional Protein, Domain 2"/>
    <property type="match status" value="1"/>
</dbReference>
<dbReference type="Pfam" id="PF03129">
    <property type="entry name" value="HGTP_anticodon"/>
    <property type="match status" value="1"/>
</dbReference>
<dbReference type="InterPro" id="IPR045864">
    <property type="entry name" value="aa-tRNA-synth_II/BPL/LPL"/>
</dbReference>
<dbReference type="GO" id="GO:0004821">
    <property type="term" value="F:histidine-tRNA ligase activity"/>
    <property type="evidence" value="ECO:0007669"/>
    <property type="project" value="UniProtKB-UniRule"/>
</dbReference>
<comment type="subcellular location">
    <subcellularLocation>
        <location evidence="8">Cytoplasm</location>
    </subcellularLocation>
</comment>
<evidence type="ECO:0000313" key="12">
    <source>
        <dbReference type="Proteomes" id="UP000030700"/>
    </source>
</evidence>
<evidence type="ECO:0000256" key="1">
    <source>
        <dbReference type="ARBA" id="ARBA00008226"/>
    </source>
</evidence>
<feature type="binding site" evidence="9">
    <location>
        <begin position="262"/>
        <end position="263"/>
    </location>
    <ligand>
        <name>L-histidine</name>
        <dbReference type="ChEBI" id="CHEBI:57595"/>
    </ligand>
</feature>
<dbReference type="EMBL" id="DF820458">
    <property type="protein sequence ID" value="GAK52486.1"/>
    <property type="molecule type" value="Genomic_DNA"/>
</dbReference>
<dbReference type="GO" id="GO:0005524">
    <property type="term" value="F:ATP binding"/>
    <property type="evidence" value="ECO:0007669"/>
    <property type="project" value="UniProtKB-UniRule"/>
</dbReference>
<reference evidence="11" key="1">
    <citation type="journal article" date="2015" name="PeerJ">
        <title>First genomic representation of candidate bacterial phylum KSB3 points to enhanced environmental sensing as a trigger of wastewater bulking.</title>
        <authorList>
            <person name="Sekiguchi Y."/>
            <person name="Ohashi A."/>
            <person name="Parks D.H."/>
            <person name="Yamauchi T."/>
            <person name="Tyson G.W."/>
            <person name="Hugenholtz P."/>
        </authorList>
    </citation>
    <scope>NUCLEOTIDE SEQUENCE [LARGE SCALE GENOMIC DNA]</scope>
</reference>
<evidence type="ECO:0000256" key="7">
    <source>
        <dbReference type="ARBA" id="ARBA00047639"/>
    </source>
</evidence>
<keyword evidence="2 8" id="KW-0436">Ligase</keyword>
<keyword evidence="5 8" id="KW-0648">Protein biosynthesis</keyword>
<dbReference type="AlphaFoldDB" id="A0A081BQ20"/>
<dbReference type="InterPro" id="IPR004154">
    <property type="entry name" value="Anticodon-bd"/>
</dbReference>
<keyword evidence="3 8" id="KW-0547">Nucleotide-binding</keyword>
<dbReference type="InterPro" id="IPR006195">
    <property type="entry name" value="aa-tRNA-synth_II"/>
</dbReference>
<gene>
    <name evidence="8" type="primary">hisS</name>
    <name evidence="11" type="ORF">U14_03737</name>
</gene>